<name>A0A1R3L1L9_9ROSI</name>
<protein>
    <submittedName>
        <fullName evidence="2">TPR repeat-containing protein</fullName>
    </submittedName>
</protein>
<evidence type="ECO:0000313" key="3">
    <source>
        <dbReference type="Proteomes" id="UP000187203"/>
    </source>
</evidence>
<proteinExistence type="predicted"/>
<evidence type="ECO:0000313" key="2">
    <source>
        <dbReference type="EMBL" id="OMP13243.1"/>
    </source>
</evidence>
<sequence length="67" mass="7716">MSFARPWCAMSRFCTPLEQLLHLSALFASFVGTRCTRMALTLNPHDNRNELHQNRGRRALHPAGRDH</sequence>
<evidence type="ECO:0000256" key="1">
    <source>
        <dbReference type="SAM" id="MobiDB-lite"/>
    </source>
</evidence>
<dbReference type="EMBL" id="AWUE01004783">
    <property type="protein sequence ID" value="OMP13243.1"/>
    <property type="molecule type" value="Genomic_DNA"/>
</dbReference>
<organism evidence="2 3">
    <name type="scientific">Corchorus olitorius</name>
    <dbReference type="NCBI Taxonomy" id="93759"/>
    <lineage>
        <taxon>Eukaryota</taxon>
        <taxon>Viridiplantae</taxon>
        <taxon>Streptophyta</taxon>
        <taxon>Embryophyta</taxon>
        <taxon>Tracheophyta</taxon>
        <taxon>Spermatophyta</taxon>
        <taxon>Magnoliopsida</taxon>
        <taxon>eudicotyledons</taxon>
        <taxon>Gunneridae</taxon>
        <taxon>Pentapetalae</taxon>
        <taxon>rosids</taxon>
        <taxon>malvids</taxon>
        <taxon>Malvales</taxon>
        <taxon>Malvaceae</taxon>
        <taxon>Grewioideae</taxon>
        <taxon>Apeibeae</taxon>
        <taxon>Corchorus</taxon>
    </lineage>
</organism>
<keyword evidence="3" id="KW-1185">Reference proteome</keyword>
<gene>
    <name evidence="2" type="ORF">COLO4_02020</name>
</gene>
<comment type="caution">
    <text evidence="2">The sequence shown here is derived from an EMBL/GenBank/DDBJ whole genome shotgun (WGS) entry which is preliminary data.</text>
</comment>
<feature type="non-terminal residue" evidence="2">
    <location>
        <position position="67"/>
    </location>
</feature>
<reference evidence="3" key="1">
    <citation type="submission" date="2013-09" db="EMBL/GenBank/DDBJ databases">
        <title>Corchorus olitorius genome sequencing.</title>
        <authorList>
            <person name="Alam M."/>
            <person name="Haque M.S."/>
            <person name="Islam M.S."/>
            <person name="Emdad E.M."/>
            <person name="Islam M.M."/>
            <person name="Ahmed B."/>
            <person name="Halim A."/>
            <person name="Hossen Q.M.M."/>
            <person name="Hossain M.Z."/>
            <person name="Ahmed R."/>
            <person name="Khan M.M."/>
            <person name="Islam R."/>
            <person name="Rashid M.M."/>
            <person name="Khan S.A."/>
            <person name="Rahman M.S."/>
            <person name="Alam M."/>
            <person name="Yahiya A.S."/>
            <person name="Khan M.S."/>
            <person name="Azam M.S."/>
            <person name="Haque T."/>
            <person name="Lashkar M.Z.H."/>
            <person name="Akhand A.I."/>
            <person name="Morshed G."/>
            <person name="Roy S."/>
            <person name="Uddin K.S."/>
            <person name="Rabeya T."/>
            <person name="Hossain A.S."/>
            <person name="Chowdhury A."/>
            <person name="Snigdha A.R."/>
            <person name="Mortoza M.S."/>
            <person name="Matin S.A."/>
            <person name="Hoque S.M.E."/>
            <person name="Islam M.K."/>
            <person name="Roy D.K."/>
            <person name="Haider R."/>
            <person name="Moosa M.M."/>
            <person name="Elias S.M."/>
            <person name="Hasan A.M."/>
            <person name="Jahan S."/>
            <person name="Shafiuddin M."/>
            <person name="Mahmood N."/>
            <person name="Shommy N.S."/>
        </authorList>
    </citation>
    <scope>NUCLEOTIDE SEQUENCE [LARGE SCALE GENOMIC DNA]</scope>
    <source>
        <strain evidence="3">cv. O-4</strain>
    </source>
</reference>
<accession>A0A1R3L1L9</accession>
<feature type="region of interest" description="Disordered" evidence="1">
    <location>
        <begin position="46"/>
        <end position="67"/>
    </location>
</feature>
<dbReference type="Proteomes" id="UP000187203">
    <property type="component" value="Unassembled WGS sequence"/>
</dbReference>
<dbReference type="AlphaFoldDB" id="A0A1R3L1L9"/>